<keyword evidence="10" id="KW-0378">Hydrolase</keyword>
<keyword evidence="5 7" id="KW-0472">Membrane</keyword>
<evidence type="ECO:0000256" key="7">
    <source>
        <dbReference type="SAM" id="Phobius"/>
    </source>
</evidence>
<reference evidence="10" key="1">
    <citation type="submission" date="2017-02" db="EMBL/GenBank/DDBJ databases">
        <title>Delving into the versatile metabolic prowess of the omnipresent phylum Bacteroidetes.</title>
        <authorList>
            <person name="Nobu M.K."/>
            <person name="Mei R."/>
            <person name="Narihiro T."/>
            <person name="Kuroda K."/>
            <person name="Liu W.-T."/>
        </authorList>
    </citation>
    <scope>NUCLEOTIDE SEQUENCE</scope>
    <source>
        <strain evidence="10">ADurb.Bin276</strain>
    </source>
</reference>
<dbReference type="PANTHER" id="PTHR30572">
    <property type="entry name" value="MEMBRANE COMPONENT OF TRANSPORTER-RELATED"/>
    <property type="match status" value="1"/>
</dbReference>
<protein>
    <submittedName>
        <fullName evidence="10">Macrolide export ATP-binding/permease protein MacB</fullName>
        <ecNumber evidence="10">3.6.3.-</ecNumber>
    </submittedName>
</protein>
<dbReference type="InterPro" id="IPR003838">
    <property type="entry name" value="ABC3_permease_C"/>
</dbReference>
<dbReference type="Pfam" id="PF12704">
    <property type="entry name" value="MacB_PCD"/>
    <property type="match status" value="1"/>
</dbReference>
<dbReference type="InterPro" id="IPR025857">
    <property type="entry name" value="MacB_PCD"/>
</dbReference>
<name>A0A1V5T365_9BACT</name>
<proteinExistence type="inferred from homology"/>
<gene>
    <name evidence="10" type="primary">macB_1</name>
    <name evidence="10" type="ORF">BWY41_00366</name>
</gene>
<dbReference type="EC" id="3.6.3.-" evidence="10"/>
<evidence type="ECO:0000256" key="5">
    <source>
        <dbReference type="ARBA" id="ARBA00023136"/>
    </source>
</evidence>
<dbReference type="GO" id="GO:0022857">
    <property type="term" value="F:transmembrane transporter activity"/>
    <property type="evidence" value="ECO:0007669"/>
    <property type="project" value="TreeGrafter"/>
</dbReference>
<dbReference type="InterPro" id="IPR050250">
    <property type="entry name" value="Macrolide_Exporter_MacB"/>
</dbReference>
<evidence type="ECO:0000256" key="4">
    <source>
        <dbReference type="ARBA" id="ARBA00022989"/>
    </source>
</evidence>
<dbReference type="Proteomes" id="UP000485569">
    <property type="component" value="Unassembled WGS sequence"/>
</dbReference>
<evidence type="ECO:0000259" key="9">
    <source>
        <dbReference type="Pfam" id="PF12704"/>
    </source>
</evidence>
<dbReference type="AlphaFoldDB" id="A0A1V5T365"/>
<evidence type="ECO:0000313" key="10">
    <source>
        <dbReference type="EMBL" id="OQA60973.1"/>
    </source>
</evidence>
<evidence type="ECO:0000256" key="2">
    <source>
        <dbReference type="ARBA" id="ARBA00022475"/>
    </source>
</evidence>
<dbReference type="PANTHER" id="PTHR30572:SF4">
    <property type="entry name" value="ABC TRANSPORTER PERMEASE YTRF"/>
    <property type="match status" value="1"/>
</dbReference>
<dbReference type="GO" id="GO:0016787">
    <property type="term" value="F:hydrolase activity"/>
    <property type="evidence" value="ECO:0007669"/>
    <property type="project" value="UniProtKB-KW"/>
</dbReference>
<feature type="domain" description="ABC3 transporter permease C-terminal" evidence="8">
    <location>
        <begin position="284"/>
        <end position="396"/>
    </location>
</feature>
<feature type="domain" description="MacB-like periplasmic core" evidence="9">
    <location>
        <begin position="21"/>
        <end position="246"/>
    </location>
</feature>
<dbReference type="Pfam" id="PF02687">
    <property type="entry name" value="FtsX"/>
    <property type="match status" value="1"/>
</dbReference>
<keyword evidence="4 7" id="KW-1133">Transmembrane helix</keyword>
<sequence>MNVYESLRTSISSLVSNKLRSFLTMLGIIIGVSAVVSMISLGTGVRTSIVDQIGSLGSNLLTVVGGTMRQRPGAPIMMRGMSNILKIEHFRDLQTASIPGIHSIIAESTLRQTVVYGRNNTSVSIVGTTANYPTVRNFNPSLGRFFSDYDYINLNNYAVIGDTVATDLFEDINTAIGNRIRIGRVSFEVIGVMEKKSMGPQDLGNQIFVPLTTLQKRLTGSRYIQSITIQAYSAEDMNTISQSVEKFFLRKLGDIDRFTIMNQQDILDTINQVTGTITLFLGAITGISLLVGGIGIMNIMLVSVTERTREIGLRKAIGARPNDILFQFMVESSVLSCLGGILGIIFGTIGAKIIGNLTQWVTTVSFGSIVISFGVSLAVGLFFGILPARRASKLDPITALRYE</sequence>
<comment type="subcellular location">
    <subcellularLocation>
        <location evidence="1">Cell membrane</location>
        <topology evidence="1">Multi-pass membrane protein</topology>
    </subcellularLocation>
</comment>
<dbReference type="GO" id="GO:0005886">
    <property type="term" value="C:plasma membrane"/>
    <property type="evidence" value="ECO:0007669"/>
    <property type="project" value="UniProtKB-SubCell"/>
</dbReference>
<organism evidence="10">
    <name type="scientific">Candidatus Atribacter allofermentans</name>
    <dbReference type="NCBI Taxonomy" id="1852833"/>
    <lineage>
        <taxon>Bacteria</taxon>
        <taxon>Pseudomonadati</taxon>
        <taxon>Atribacterota</taxon>
        <taxon>Atribacteria</taxon>
        <taxon>Atribacterales</taxon>
        <taxon>Atribacteraceae</taxon>
        <taxon>Atribacter</taxon>
    </lineage>
</organism>
<accession>A0A1V5T365</accession>
<evidence type="ECO:0000259" key="8">
    <source>
        <dbReference type="Pfam" id="PF02687"/>
    </source>
</evidence>
<feature type="transmembrane region" description="Helical" evidence="7">
    <location>
        <begin position="324"/>
        <end position="346"/>
    </location>
</feature>
<dbReference type="GO" id="GO:0005524">
    <property type="term" value="F:ATP binding"/>
    <property type="evidence" value="ECO:0007669"/>
    <property type="project" value="UniProtKB-KW"/>
</dbReference>
<keyword evidence="2" id="KW-1003">Cell membrane</keyword>
<feature type="transmembrane region" description="Helical" evidence="7">
    <location>
        <begin position="279"/>
        <end position="304"/>
    </location>
</feature>
<evidence type="ECO:0000256" key="1">
    <source>
        <dbReference type="ARBA" id="ARBA00004651"/>
    </source>
</evidence>
<feature type="transmembrane region" description="Helical" evidence="7">
    <location>
        <begin position="21"/>
        <end position="42"/>
    </location>
</feature>
<keyword evidence="3 7" id="KW-0812">Transmembrane</keyword>
<comment type="similarity">
    <text evidence="6">Belongs to the ABC-4 integral membrane protein family.</text>
</comment>
<evidence type="ECO:0000256" key="6">
    <source>
        <dbReference type="ARBA" id="ARBA00038076"/>
    </source>
</evidence>
<evidence type="ECO:0000256" key="3">
    <source>
        <dbReference type="ARBA" id="ARBA00022692"/>
    </source>
</evidence>
<comment type="caution">
    <text evidence="10">The sequence shown here is derived from an EMBL/GenBank/DDBJ whole genome shotgun (WGS) entry which is preliminary data.</text>
</comment>
<dbReference type="EMBL" id="MWBQ01000025">
    <property type="protein sequence ID" value="OQA60973.1"/>
    <property type="molecule type" value="Genomic_DNA"/>
</dbReference>
<keyword evidence="10" id="KW-0547">Nucleotide-binding</keyword>
<feature type="transmembrane region" description="Helical" evidence="7">
    <location>
        <begin position="366"/>
        <end position="386"/>
    </location>
</feature>
<keyword evidence="10" id="KW-0067">ATP-binding</keyword>